<name>A0A6L3XLV0_9ENTR</name>
<evidence type="ECO:0000313" key="6">
    <source>
        <dbReference type="Proteomes" id="UP000476281"/>
    </source>
</evidence>
<dbReference type="GO" id="GO:0016887">
    <property type="term" value="F:ATP hydrolysis activity"/>
    <property type="evidence" value="ECO:0007669"/>
    <property type="project" value="InterPro"/>
</dbReference>
<evidence type="ECO:0000256" key="2">
    <source>
        <dbReference type="ARBA" id="ARBA00022741"/>
    </source>
</evidence>
<dbReference type="PANTHER" id="PTHR43776">
    <property type="entry name" value="TRANSPORT ATP-BINDING PROTEIN"/>
    <property type="match status" value="1"/>
</dbReference>
<dbReference type="SUPFAM" id="SSF52540">
    <property type="entry name" value="P-loop containing nucleoside triphosphate hydrolases"/>
    <property type="match status" value="1"/>
</dbReference>
<dbReference type="GO" id="GO:0005524">
    <property type="term" value="F:ATP binding"/>
    <property type="evidence" value="ECO:0007669"/>
    <property type="project" value="UniProtKB-KW"/>
</dbReference>
<dbReference type="EMBL" id="WBSZ01001332">
    <property type="protein sequence ID" value="KAB2501329.1"/>
    <property type="molecule type" value="Genomic_DNA"/>
</dbReference>
<dbReference type="InterPro" id="IPR027417">
    <property type="entry name" value="P-loop_NTPase"/>
</dbReference>
<evidence type="ECO:0000256" key="1">
    <source>
        <dbReference type="ARBA" id="ARBA00022448"/>
    </source>
</evidence>
<evidence type="ECO:0000259" key="4">
    <source>
        <dbReference type="Pfam" id="PF00005"/>
    </source>
</evidence>
<dbReference type="Gene3D" id="3.40.50.300">
    <property type="entry name" value="P-loop containing nucleotide triphosphate hydrolases"/>
    <property type="match status" value="1"/>
</dbReference>
<comment type="caution">
    <text evidence="5">The sequence shown here is derived from an EMBL/GenBank/DDBJ whole genome shotgun (WGS) entry which is preliminary data.</text>
</comment>
<accession>A0A6L3XLV0</accession>
<proteinExistence type="predicted"/>
<keyword evidence="2" id="KW-0547">Nucleotide-binding</keyword>
<feature type="non-terminal residue" evidence="5">
    <location>
        <position position="140"/>
    </location>
</feature>
<dbReference type="InterPro" id="IPR050319">
    <property type="entry name" value="ABC_transp_ATP-bind"/>
</dbReference>
<evidence type="ECO:0000256" key="3">
    <source>
        <dbReference type="ARBA" id="ARBA00022840"/>
    </source>
</evidence>
<dbReference type="Proteomes" id="UP000476281">
    <property type="component" value="Unassembled WGS sequence"/>
</dbReference>
<dbReference type="Pfam" id="PF00005">
    <property type="entry name" value="ABC_tran"/>
    <property type="match status" value="1"/>
</dbReference>
<feature type="domain" description="ABC transporter" evidence="4">
    <location>
        <begin position="32"/>
        <end position="130"/>
    </location>
</feature>
<reference evidence="5 6" key="1">
    <citation type="submission" date="2019-09" db="EMBL/GenBank/DDBJ databases">
        <title>Reversal of blaTEM antimicrobial resistance by CRISPR-Cas9 in clinical E. coli and other Enterobacteriaceae strains.</title>
        <authorList>
            <person name="Tagliaferri T."/>
            <person name="Guimaraes N."/>
            <person name="Pereira M."/>
            <person name="Felicori L."/>
            <person name="Horz H.-P."/>
            <person name="Santos S."/>
            <person name="Mendes T."/>
        </authorList>
    </citation>
    <scope>NUCLEOTIDE SEQUENCE [LARGE SCALE GENOMIC DNA]</scope>
    <source>
        <strain evidence="5 6">E2_blaTEM_MG</strain>
    </source>
</reference>
<organism evidence="5 6">
    <name type="scientific">Enterobacter hormaechei</name>
    <dbReference type="NCBI Taxonomy" id="158836"/>
    <lineage>
        <taxon>Bacteria</taxon>
        <taxon>Pseudomonadati</taxon>
        <taxon>Pseudomonadota</taxon>
        <taxon>Gammaproteobacteria</taxon>
        <taxon>Enterobacterales</taxon>
        <taxon>Enterobacteriaceae</taxon>
        <taxon>Enterobacter</taxon>
        <taxon>Enterobacter cloacae complex</taxon>
    </lineage>
</organism>
<gene>
    <name evidence="5" type="ORF">F9C29_25420</name>
</gene>
<sequence>MTMPILEARDLSKLFPGPKKLFTPARFVTAVDRVSMSVMPGETLAIVGESGSGKSTLGRLLLRLLGASEGRVFYQGEEITHASGARLNQLRRELQIIFQDPFASLNPRMTVEQIVGEPLWLHQNMKKTDRQYRVSELLRT</sequence>
<dbReference type="AlphaFoldDB" id="A0A6L3XLV0"/>
<dbReference type="InterPro" id="IPR003439">
    <property type="entry name" value="ABC_transporter-like_ATP-bd"/>
</dbReference>
<protein>
    <submittedName>
        <fullName evidence="5">ATP-binding cassette domain-containing protein</fullName>
    </submittedName>
</protein>
<keyword evidence="1" id="KW-0813">Transport</keyword>
<keyword evidence="3 5" id="KW-0067">ATP-binding</keyword>
<evidence type="ECO:0000313" key="5">
    <source>
        <dbReference type="EMBL" id="KAB2501329.1"/>
    </source>
</evidence>